<sequence>MGDPLSTAGSIIAVIQISGKVLSVCYHYAASLKQAPREIQWVINEVGSLKVILEELRALALLVADNERPAVSGKSSLDLSIARSSGRLKRRREKNAEEHQHGRVSRKKGNMKSSVSSESSQDNHTSLNASNAEPSSLAGHLAASHIENNPPGSDHSALFKSLDAAHGPLKTCESALKAISDKIGTLVGARRPASTLTWPLKEKAVQKILEVIQKQKSNLILALAADGARAIEKIENSLDENAELVSQLFEAIAQNTETTSMIRDSIQEANERQQREKILSWLQSTDHSANHAAAWEEHEDKTGDWLLQCESYRQWLESKGQLTWLNGISGCGKTVLTATVLEDVKKYCSTYPDWQYTYYYFDFHDAAKRKPVSMVQSIIAQLARSMKPLPEDLTNLYENNASGQHQPSVKSLMPVLASAIQSRPVVYLVLDALDECLEWEELLRAIEALNSSCDNLNIFMSSRREYGLTATLSRIATHDVKIQSAAVDADINLFVQTCLSSDSVLREWPTTVKAEIKEALVSRCDGM</sequence>
<dbReference type="PANTHER" id="PTHR10039">
    <property type="entry name" value="AMELOGENIN"/>
    <property type="match status" value="1"/>
</dbReference>
<accession>A0AAD9ZDL9</accession>
<dbReference type="AlphaFoldDB" id="A0AAD9ZDL9"/>
<dbReference type="Gene3D" id="3.40.50.300">
    <property type="entry name" value="P-loop containing nucleotide triphosphate hydrolases"/>
    <property type="match status" value="1"/>
</dbReference>
<gene>
    <name evidence="4" type="ORF">OEA41_007934</name>
</gene>
<keyword evidence="5" id="KW-1185">Reference proteome</keyword>
<dbReference type="PANTHER" id="PTHR10039:SF16">
    <property type="entry name" value="GPI INOSITOL-DEACYLASE"/>
    <property type="match status" value="1"/>
</dbReference>
<dbReference type="EMBL" id="JASNWA010000004">
    <property type="protein sequence ID" value="KAK3176611.1"/>
    <property type="molecule type" value="Genomic_DNA"/>
</dbReference>
<evidence type="ECO:0000256" key="2">
    <source>
        <dbReference type="SAM" id="MobiDB-lite"/>
    </source>
</evidence>
<evidence type="ECO:0000256" key="1">
    <source>
        <dbReference type="ARBA" id="ARBA00022737"/>
    </source>
</evidence>
<comment type="caution">
    <text evidence="4">The sequence shown here is derived from an EMBL/GenBank/DDBJ whole genome shotgun (WGS) entry which is preliminary data.</text>
</comment>
<feature type="compositionally biased region" description="Polar residues" evidence="2">
    <location>
        <begin position="111"/>
        <end position="134"/>
    </location>
</feature>
<evidence type="ECO:0000313" key="5">
    <source>
        <dbReference type="Proteomes" id="UP001276659"/>
    </source>
</evidence>
<keyword evidence="1" id="KW-0677">Repeat</keyword>
<name>A0AAD9ZDL9_9LECA</name>
<dbReference type="Proteomes" id="UP001276659">
    <property type="component" value="Unassembled WGS sequence"/>
</dbReference>
<protein>
    <recommendedName>
        <fullName evidence="3">Nephrocystin 3-like N-terminal domain-containing protein</fullName>
    </recommendedName>
</protein>
<organism evidence="4 5">
    <name type="scientific">Lepraria neglecta</name>
    <dbReference type="NCBI Taxonomy" id="209136"/>
    <lineage>
        <taxon>Eukaryota</taxon>
        <taxon>Fungi</taxon>
        <taxon>Dikarya</taxon>
        <taxon>Ascomycota</taxon>
        <taxon>Pezizomycotina</taxon>
        <taxon>Lecanoromycetes</taxon>
        <taxon>OSLEUM clade</taxon>
        <taxon>Lecanoromycetidae</taxon>
        <taxon>Lecanorales</taxon>
        <taxon>Lecanorineae</taxon>
        <taxon>Stereocaulaceae</taxon>
        <taxon>Lepraria</taxon>
    </lineage>
</organism>
<dbReference type="SUPFAM" id="SSF52540">
    <property type="entry name" value="P-loop containing nucleoside triphosphate hydrolases"/>
    <property type="match status" value="1"/>
</dbReference>
<proteinExistence type="predicted"/>
<evidence type="ECO:0000313" key="4">
    <source>
        <dbReference type="EMBL" id="KAK3176611.1"/>
    </source>
</evidence>
<evidence type="ECO:0000259" key="3">
    <source>
        <dbReference type="Pfam" id="PF24883"/>
    </source>
</evidence>
<reference evidence="4" key="1">
    <citation type="submission" date="2022-11" db="EMBL/GenBank/DDBJ databases">
        <title>Chromosomal genome sequence assembly and mating type (MAT) locus characterization of the leprose asexual lichenized fungus Lepraria neglecta (Nyl.) Erichsen.</title>
        <authorList>
            <person name="Allen J.L."/>
            <person name="Pfeffer B."/>
        </authorList>
    </citation>
    <scope>NUCLEOTIDE SEQUENCE</scope>
    <source>
        <strain evidence="4">Allen 5258</strain>
    </source>
</reference>
<dbReference type="Pfam" id="PF24883">
    <property type="entry name" value="NPHP3_N"/>
    <property type="match status" value="1"/>
</dbReference>
<feature type="domain" description="Nephrocystin 3-like N-terminal" evidence="3">
    <location>
        <begin position="302"/>
        <end position="463"/>
    </location>
</feature>
<feature type="region of interest" description="Disordered" evidence="2">
    <location>
        <begin position="82"/>
        <end position="138"/>
    </location>
</feature>
<dbReference type="InterPro" id="IPR056884">
    <property type="entry name" value="NPHP3-like_N"/>
</dbReference>
<dbReference type="InterPro" id="IPR027417">
    <property type="entry name" value="P-loop_NTPase"/>
</dbReference>